<dbReference type="InterPro" id="IPR011989">
    <property type="entry name" value="ARM-like"/>
</dbReference>
<protein>
    <submittedName>
        <fullName evidence="1">Uncharacterized protein</fullName>
    </submittedName>
</protein>
<dbReference type="OrthoDB" id="7537227at2759"/>
<dbReference type="SUPFAM" id="SSF48371">
    <property type="entry name" value="ARM repeat"/>
    <property type="match status" value="2"/>
</dbReference>
<dbReference type="EMBL" id="SNRW01004250">
    <property type="protein sequence ID" value="KAA6387737.1"/>
    <property type="molecule type" value="Genomic_DNA"/>
</dbReference>
<sequence length="775" mass="88433">MAQSDSHSDIIDYSDVLQTLRIPLTGSQAEKKSIFDQQENVCLKIITKLQDKIDDEGRQRAIKARITNELIKIYESRDLSEISLPFIEAFYCISFPGDKVDFRPKIYRKRDPFPGLIRLLELQNIEMLRATIKTIGSMINGGIEDKNSEHPYFESIISINGGNKIFSLFQRADVDNEIRNISAICIGRLFKSQGLPETMKQPIIDHLKSIVLDQDEWARSQSVLSIGYLAQDEDNYTEIMKGFDLFAIISDLRLPIIGNEEQRKLIQLKKNLDCVLLQIMVDKETYDNSILLNLIEAGITETLLNFFQTQDLNMISCASVKIFGKIQSLAKNLINQLKQQKKYYSSIIRMFGSSFSDVISEAYSLIGHDIAVGADQAKNSSPNPIFQEISQCGGLEILFNLFQRNLNQKSKDYASNLLVMLFVKQEFPNALMRKEIILHYVNILINAYSKGQKIDIWCLKALATIAGNHSEILKDDFITKAVSVMYDNYDEKGGLVLIGIKIVKDIIKNWKDIVQQKLEDLIFIDQILKPFKAFVQQQIKHEIVDSLIQLVNISSNAQNLISNEMNIREIIIALDSKDENAILDALQVLSYILLSINQLLLIKQENQIHEMFERSGGLIKLIQIFQNNSYQNKLIDQYSIISIGLLHKAVKVPDEIRSAVIDKIKQMNELGNDEVSVRLSVSILSMLAENEQNHADITSGGFKTSIARILQHHDQKIQYQGLTLVLNLMYFGSEEMKQKVKQDVHLFPVHQLTRSRDQNAAMTAKLLKEWLLFFS</sequence>
<comment type="caution">
    <text evidence="1">The sequence shown here is derived from an EMBL/GenBank/DDBJ whole genome shotgun (WGS) entry which is preliminary data.</text>
</comment>
<reference evidence="1 2" key="1">
    <citation type="submission" date="2019-03" db="EMBL/GenBank/DDBJ databases">
        <title>Single cell metagenomics reveals metabolic interactions within the superorganism composed of flagellate Streblomastix strix and complex community of Bacteroidetes bacteria on its surface.</title>
        <authorList>
            <person name="Treitli S.C."/>
            <person name="Kolisko M."/>
            <person name="Husnik F."/>
            <person name="Keeling P."/>
            <person name="Hampl V."/>
        </authorList>
    </citation>
    <scope>NUCLEOTIDE SEQUENCE [LARGE SCALE GENOMIC DNA]</scope>
    <source>
        <strain evidence="1">ST1C</strain>
    </source>
</reference>
<evidence type="ECO:0000313" key="2">
    <source>
        <dbReference type="Proteomes" id="UP000324800"/>
    </source>
</evidence>
<name>A0A5J4VYM9_9EUKA</name>
<accession>A0A5J4VYM9</accession>
<proteinExistence type="predicted"/>
<gene>
    <name evidence="1" type="ORF">EZS28_016736</name>
</gene>
<dbReference type="AlphaFoldDB" id="A0A5J4VYM9"/>
<dbReference type="Gene3D" id="1.25.10.10">
    <property type="entry name" value="Leucine-rich Repeat Variant"/>
    <property type="match status" value="3"/>
</dbReference>
<dbReference type="Proteomes" id="UP000324800">
    <property type="component" value="Unassembled WGS sequence"/>
</dbReference>
<dbReference type="InterPro" id="IPR016024">
    <property type="entry name" value="ARM-type_fold"/>
</dbReference>
<organism evidence="1 2">
    <name type="scientific">Streblomastix strix</name>
    <dbReference type="NCBI Taxonomy" id="222440"/>
    <lineage>
        <taxon>Eukaryota</taxon>
        <taxon>Metamonada</taxon>
        <taxon>Preaxostyla</taxon>
        <taxon>Oxymonadida</taxon>
        <taxon>Streblomastigidae</taxon>
        <taxon>Streblomastix</taxon>
    </lineage>
</organism>
<evidence type="ECO:0000313" key="1">
    <source>
        <dbReference type="EMBL" id="KAA6387737.1"/>
    </source>
</evidence>